<comment type="subcellular location">
    <subcellularLocation>
        <location evidence="1">Cytoplasm</location>
    </subcellularLocation>
</comment>
<accession>A0A136A128</accession>
<dbReference type="RefSeq" id="WP_068375857.1">
    <property type="nucleotide sequence ID" value="NZ_LSNE01000005.1"/>
</dbReference>
<dbReference type="Proteomes" id="UP000070299">
    <property type="component" value="Unassembled WGS sequence"/>
</dbReference>
<dbReference type="Gene3D" id="3.40.1260.10">
    <property type="entry name" value="DsrEFH-like"/>
    <property type="match status" value="1"/>
</dbReference>
<comment type="caution">
    <text evidence="5">The sequence shown here is derived from an EMBL/GenBank/DDBJ whole genome shotgun (WGS) entry which is preliminary data.</text>
</comment>
<dbReference type="PANTHER" id="PTHR34874">
    <property type="entry name" value="PROTEIN YCHN"/>
    <property type="match status" value="1"/>
</dbReference>
<evidence type="ECO:0000313" key="6">
    <source>
        <dbReference type="Proteomes" id="UP000070299"/>
    </source>
</evidence>
<keyword evidence="6" id="KW-1185">Reference proteome</keyword>
<dbReference type="NCBIfam" id="TIGR03012">
    <property type="entry name" value="sulf_tusD_dsrE"/>
    <property type="match status" value="1"/>
</dbReference>
<dbReference type="GO" id="GO:1990228">
    <property type="term" value="C:sulfurtransferase complex"/>
    <property type="evidence" value="ECO:0007669"/>
    <property type="project" value="TreeGrafter"/>
</dbReference>
<evidence type="ECO:0000256" key="4">
    <source>
        <dbReference type="ARBA" id="ARBA00022679"/>
    </source>
</evidence>
<evidence type="ECO:0000256" key="2">
    <source>
        <dbReference type="ARBA" id="ARBA00007067"/>
    </source>
</evidence>
<dbReference type="OrthoDB" id="9787483at2"/>
<dbReference type="STRING" id="1799789.AX660_12250"/>
<keyword evidence="4" id="KW-0808">Transferase</keyword>
<evidence type="ECO:0000313" key="5">
    <source>
        <dbReference type="EMBL" id="KXI28948.1"/>
    </source>
</evidence>
<keyword evidence="3" id="KW-0963">Cytoplasm</keyword>
<dbReference type="Pfam" id="PF02635">
    <property type="entry name" value="DsrE"/>
    <property type="match status" value="1"/>
</dbReference>
<dbReference type="InterPro" id="IPR017463">
    <property type="entry name" value="Sulphur_relay_TusD/DsrE"/>
</dbReference>
<dbReference type="SUPFAM" id="SSF75169">
    <property type="entry name" value="DsrEFH-like"/>
    <property type="match status" value="1"/>
</dbReference>
<reference evidence="6" key="1">
    <citation type="submission" date="2016-02" db="EMBL/GenBank/DDBJ databases">
        <authorList>
            <person name="Schultz-Johansen M."/>
            <person name="Glaring M.A."/>
            <person name="Bech P.K."/>
            <person name="Stougaard P."/>
        </authorList>
    </citation>
    <scope>NUCLEOTIDE SEQUENCE [LARGE SCALE GENOMIC DNA]</scope>
    <source>
        <strain evidence="6">S66</strain>
    </source>
</reference>
<sequence>MANIGILVMSSPSASQNASSALRLAQTIATSEHNLLGVFFYQDGVHNANQLQVSASNELNLYAAWTQLATIHACPLLVCVTAASKRGVLSQLDASENDSEHFNLSAPFQSVGLGELAQLIRNSDRLVQF</sequence>
<dbReference type="PANTHER" id="PTHR34874:SF3">
    <property type="entry name" value="SULFURTRANSFERASE TUSD"/>
    <property type="match status" value="1"/>
</dbReference>
<organism evidence="5 6">
    <name type="scientific">Paraglaciecola hydrolytica</name>
    <dbReference type="NCBI Taxonomy" id="1799789"/>
    <lineage>
        <taxon>Bacteria</taxon>
        <taxon>Pseudomonadati</taxon>
        <taxon>Pseudomonadota</taxon>
        <taxon>Gammaproteobacteria</taxon>
        <taxon>Alteromonadales</taxon>
        <taxon>Alteromonadaceae</taxon>
        <taxon>Paraglaciecola</taxon>
    </lineage>
</organism>
<name>A0A136A128_9ALTE</name>
<dbReference type="GO" id="GO:0002143">
    <property type="term" value="P:tRNA wobble position uridine thiolation"/>
    <property type="evidence" value="ECO:0007669"/>
    <property type="project" value="TreeGrafter"/>
</dbReference>
<dbReference type="GO" id="GO:0016783">
    <property type="term" value="F:sulfurtransferase activity"/>
    <property type="evidence" value="ECO:0007669"/>
    <property type="project" value="InterPro"/>
</dbReference>
<protein>
    <submittedName>
        <fullName evidence="5">Multidrug transporter</fullName>
    </submittedName>
</protein>
<gene>
    <name evidence="5" type="ORF">AX660_12250</name>
</gene>
<dbReference type="InterPro" id="IPR027396">
    <property type="entry name" value="DsrEFH-like"/>
</dbReference>
<dbReference type="GO" id="GO:0097163">
    <property type="term" value="F:sulfur carrier activity"/>
    <property type="evidence" value="ECO:0007669"/>
    <property type="project" value="TreeGrafter"/>
</dbReference>
<dbReference type="InterPro" id="IPR003787">
    <property type="entry name" value="Sulphur_relay_DsrE/F-like"/>
</dbReference>
<evidence type="ECO:0000256" key="3">
    <source>
        <dbReference type="ARBA" id="ARBA00022490"/>
    </source>
</evidence>
<comment type="similarity">
    <text evidence="2">Belongs to the DsrE/TusD family.</text>
</comment>
<evidence type="ECO:0000256" key="1">
    <source>
        <dbReference type="ARBA" id="ARBA00004496"/>
    </source>
</evidence>
<dbReference type="NCBIfam" id="NF001237">
    <property type="entry name" value="PRK00207.1"/>
    <property type="match status" value="1"/>
</dbReference>
<proteinExistence type="inferred from homology"/>
<dbReference type="EMBL" id="LSNE01000005">
    <property type="protein sequence ID" value="KXI28948.1"/>
    <property type="molecule type" value="Genomic_DNA"/>
</dbReference>
<dbReference type="AlphaFoldDB" id="A0A136A128"/>